<reference evidence="1 2" key="1">
    <citation type="journal article" date="2019" name="PLoS Biol.">
        <title>Sex chromosomes control vertical transmission of feminizing Wolbachia symbionts in an isopod.</title>
        <authorList>
            <person name="Becking T."/>
            <person name="Chebbi M.A."/>
            <person name="Giraud I."/>
            <person name="Moumen B."/>
            <person name="Laverre T."/>
            <person name="Caubet Y."/>
            <person name="Peccoud J."/>
            <person name="Gilbert C."/>
            <person name="Cordaux R."/>
        </authorList>
    </citation>
    <scope>NUCLEOTIDE SEQUENCE [LARGE SCALE GENOMIC DNA]</scope>
    <source>
        <strain evidence="1">ANa2</strain>
        <tissue evidence="1">Whole body excluding digestive tract and cuticle</tissue>
    </source>
</reference>
<dbReference type="Proteomes" id="UP000326759">
    <property type="component" value="Unassembled WGS sequence"/>
</dbReference>
<keyword evidence="2" id="KW-1185">Reference proteome</keyword>
<accession>A0A5N5SPB7</accession>
<protein>
    <submittedName>
        <fullName evidence="1">Uncharacterized protein</fullName>
    </submittedName>
</protein>
<gene>
    <name evidence="1" type="ORF">Anas_03800</name>
</gene>
<evidence type="ECO:0000313" key="2">
    <source>
        <dbReference type="Proteomes" id="UP000326759"/>
    </source>
</evidence>
<name>A0A5N5SPB7_9CRUS</name>
<dbReference type="EMBL" id="SEYY01021958">
    <property type="protein sequence ID" value="KAB7495921.1"/>
    <property type="molecule type" value="Genomic_DNA"/>
</dbReference>
<evidence type="ECO:0000313" key="1">
    <source>
        <dbReference type="EMBL" id="KAB7495921.1"/>
    </source>
</evidence>
<comment type="caution">
    <text evidence="1">The sequence shown here is derived from an EMBL/GenBank/DDBJ whole genome shotgun (WGS) entry which is preliminary data.</text>
</comment>
<proteinExistence type="predicted"/>
<sequence>ENCFCFVVLKKKDLFSGIEFYLYGHKIKKRNLEDIVVISETYQLLDQIHPNPGVSVDQSKGINIEVPVIFLKTSPPYLILENTRYCALPSREERLSIDPLCGRVKCSY</sequence>
<dbReference type="AlphaFoldDB" id="A0A5N5SPB7"/>
<feature type="non-terminal residue" evidence="1">
    <location>
        <position position="1"/>
    </location>
</feature>
<organism evidence="1 2">
    <name type="scientific">Armadillidium nasatum</name>
    <dbReference type="NCBI Taxonomy" id="96803"/>
    <lineage>
        <taxon>Eukaryota</taxon>
        <taxon>Metazoa</taxon>
        <taxon>Ecdysozoa</taxon>
        <taxon>Arthropoda</taxon>
        <taxon>Crustacea</taxon>
        <taxon>Multicrustacea</taxon>
        <taxon>Malacostraca</taxon>
        <taxon>Eumalacostraca</taxon>
        <taxon>Peracarida</taxon>
        <taxon>Isopoda</taxon>
        <taxon>Oniscidea</taxon>
        <taxon>Crinocheta</taxon>
        <taxon>Armadillidiidae</taxon>
        <taxon>Armadillidium</taxon>
    </lineage>
</organism>